<comment type="subcellular location">
    <subcellularLocation>
        <location evidence="1">Nucleus</location>
    </subcellularLocation>
</comment>
<feature type="region of interest" description="Disordered" evidence="6">
    <location>
        <begin position="62"/>
        <end position="85"/>
    </location>
</feature>
<dbReference type="SMART" id="SM00066">
    <property type="entry name" value="GAL4"/>
    <property type="match status" value="1"/>
</dbReference>
<evidence type="ECO:0000313" key="9">
    <source>
        <dbReference type="Proteomes" id="UP000001449"/>
    </source>
</evidence>
<sequence>MSQTSNTEPKGAKRKTQACTECHKSKSKCTYPDPTTTAAGGTAKLCCNRCIRLGRDCIPHISQQGKRNKKTEEETMKNEKRVNEDDMQDGLCKSTMCAAAIGNQDKILKENNLSLELPRHITNSMAGQFPAGGGGGMMGGQFAGRSGAGILHPADILSGGMNSSQLSLMLNHFSGTSGGQSDTMSTLNNIMSSSAMGATGPPPSVDALLMLASRSTSIGSNSGVNLGGTASAAPALPGTSQHLIQQWQHQQNQLRYAVMGGMQTATMMGMTQASGDGSATGNQLDSAIITKKERTSSFGSENDQPKNKKQKAIQEAKEWCAGGGGDDQKQSVLEALAAATKNETTPKFVPPHIHYPPVSLLAETTTTAINDNASSSAAAAADNTTDTQESQLRRSSYNAQFVTPEDAIGNHITGQKLPCLQNHYGLQCQIREWISMALVRRSFALLSKASSLANRCGISMDRIFCGVVEEVEKKGGAEKKTKGGCKMNVGGKMNYLLSVFLEPRTAQVVPMEQPFERNLLCWRHISQIFEDNLADGFSLMFAKEDFRRFLACYAHQISSQPSAESPIRPVYAPKITVRLLSRDWGQTEAVTEEMIEGVGKNEAETTEMDALFVVVPTMDKVTYYLELFHPNLESDAKDCEADDNDEGTETPESNPPALDTVMEGEDWQGIDEILASGDDMDALMKALLD</sequence>
<evidence type="ECO:0000256" key="2">
    <source>
        <dbReference type="ARBA" id="ARBA00023015"/>
    </source>
</evidence>
<dbReference type="GO" id="GO:0000981">
    <property type="term" value="F:DNA-binding transcription factor activity, RNA polymerase II-specific"/>
    <property type="evidence" value="ECO:0000318"/>
    <property type="project" value="GO_Central"/>
</dbReference>
<dbReference type="InParanoid" id="B8LDM1"/>
<name>B8LDM1_THAPS</name>
<evidence type="ECO:0000256" key="4">
    <source>
        <dbReference type="ARBA" id="ARBA00023163"/>
    </source>
</evidence>
<accession>B8LDM1</accession>
<evidence type="ECO:0000313" key="8">
    <source>
        <dbReference type="EMBL" id="EED86604.1"/>
    </source>
</evidence>
<proteinExistence type="predicted"/>
<reference evidence="8 9" key="1">
    <citation type="journal article" date="2004" name="Science">
        <title>The genome of the diatom Thalassiosira pseudonana: ecology, evolution, and metabolism.</title>
        <authorList>
            <person name="Armbrust E.V."/>
            <person name="Berges J.A."/>
            <person name="Bowler C."/>
            <person name="Green B.R."/>
            <person name="Martinez D."/>
            <person name="Putnam N.H."/>
            <person name="Zhou S."/>
            <person name="Allen A.E."/>
            <person name="Apt K.E."/>
            <person name="Bechner M."/>
            <person name="Brzezinski M.A."/>
            <person name="Chaal B.K."/>
            <person name="Chiovitti A."/>
            <person name="Davis A.K."/>
            <person name="Demarest M.S."/>
            <person name="Detter J.C."/>
            <person name="Glavina T."/>
            <person name="Goodstein D."/>
            <person name="Hadi M.Z."/>
            <person name="Hellsten U."/>
            <person name="Hildebrand M."/>
            <person name="Jenkins B.D."/>
            <person name="Jurka J."/>
            <person name="Kapitonov V.V."/>
            <person name="Kroger N."/>
            <person name="Lau W.W."/>
            <person name="Lane T.W."/>
            <person name="Larimer F.W."/>
            <person name="Lippmeier J.C."/>
            <person name="Lucas S."/>
            <person name="Medina M."/>
            <person name="Montsant A."/>
            <person name="Obornik M."/>
            <person name="Parker M.S."/>
            <person name="Palenik B."/>
            <person name="Pazour G.J."/>
            <person name="Richardson P.M."/>
            <person name="Rynearson T.A."/>
            <person name="Saito M.A."/>
            <person name="Schwartz D.C."/>
            <person name="Thamatrakoln K."/>
            <person name="Valentin K."/>
            <person name="Vardi A."/>
            <person name="Wilkerson F.P."/>
            <person name="Rokhsar D.S."/>
        </authorList>
    </citation>
    <scope>NUCLEOTIDE SEQUENCE [LARGE SCALE GENOMIC DNA]</scope>
    <source>
        <strain evidence="8 9">CCMP1335</strain>
    </source>
</reference>
<keyword evidence="2" id="KW-0805">Transcription regulation</keyword>
<feature type="domain" description="Zn(2)-C6 fungal-type" evidence="7">
    <location>
        <begin position="13"/>
        <end position="68"/>
    </location>
</feature>
<dbReference type="HOGENOM" id="CLU_399844_0_0_1"/>
<keyword evidence="9" id="KW-1185">Reference proteome</keyword>
<evidence type="ECO:0000256" key="5">
    <source>
        <dbReference type="ARBA" id="ARBA00023242"/>
    </source>
</evidence>
<dbReference type="RefSeq" id="XP_002297136.1">
    <property type="nucleotide sequence ID" value="XM_002297100.1"/>
</dbReference>
<dbReference type="EMBL" id="DS999420">
    <property type="protein sequence ID" value="EED86604.1"/>
    <property type="molecule type" value="Genomic_DNA"/>
</dbReference>
<dbReference type="AlphaFoldDB" id="B8LDM1"/>
<evidence type="ECO:0000259" key="7">
    <source>
        <dbReference type="SMART" id="SM00066"/>
    </source>
</evidence>
<dbReference type="Proteomes" id="UP000001449">
    <property type="component" value="Unassembled WGS sequence"/>
</dbReference>
<keyword evidence="4" id="KW-0804">Transcription</keyword>
<evidence type="ECO:0000256" key="6">
    <source>
        <dbReference type="SAM" id="MobiDB-lite"/>
    </source>
</evidence>
<keyword evidence="5" id="KW-0539">Nucleus</keyword>
<dbReference type="InterPro" id="IPR051089">
    <property type="entry name" value="prtT"/>
</dbReference>
<dbReference type="CDD" id="cd00067">
    <property type="entry name" value="GAL4"/>
    <property type="match status" value="1"/>
</dbReference>
<dbReference type="PANTHER" id="PTHR31845:SF17">
    <property type="entry name" value="ZN(II)2CYS6 TRANSCRIPTION FACTOR (EUROFUNG)"/>
    <property type="match status" value="1"/>
</dbReference>
<feature type="region of interest" description="Disordered" evidence="6">
    <location>
        <begin position="635"/>
        <end position="660"/>
    </location>
</feature>
<feature type="compositionally biased region" description="Basic and acidic residues" evidence="6">
    <location>
        <begin position="70"/>
        <end position="84"/>
    </location>
</feature>
<feature type="compositionally biased region" description="Low complexity" evidence="6">
    <location>
        <begin position="374"/>
        <end position="387"/>
    </location>
</feature>
<keyword evidence="3" id="KW-0238">DNA-binding</keyword>
<reference evidence="8 9" key="2">
    <citation type="journal article" date="2008" name="Nature">
        <title>The Phaeodactylum genome reveals the evolutionary history of diatom genomes.</title>
        <authorList>
            <person name="Bowler C."/>
            <person name="Allen A.E."/>
            <person name="Badger J.H."/>
            <person name="Grimwood J."/>
            <person name="Jabbari K."/>
            <person name="Kuo A."/>
            <person name="Maheswari U."/>
            <person name="Martens C."/>
            <person name="Maumus F."/>
            <person name="Otillar R.P."/>
            <person name="Rayko E."/>
            <person name="Salamov A."/>
            <person name="Vandepoele K."/>
            <person name="Beszteri B."/>
            <person name="Gruber A."/>
            <person name="Heijde M."/>
            <person name="Katinka M."/>
            <person name="Mock T."/>
            <person name="Valentin K."/>
            <person name="Verret F."/>
            <person name="Berges J.A."/>
            <person name="Brownlee C."/>
            <person name="Cadoret J.P."/>
            <person name="Chiovitti A."/>
            <person name="Choi C.J."/>
            <person name="Coesel S."/>
            <person name="De Martino A."/>
            <person name="Detter J.C."/>
            <person name="Durkin C."/>
            <person name="Falciatore A."/>
            <person name="Fournet J."/>
            <person name="Haruta M."/>
            <person name="Huysman M.J."/>
            <person name="Jenkins B.D."/>
            <person name="Jiroutova K."/>
            <person name="Jorgensen R.E."/>
            <person name="Joubert Y."/>
            <person name="Kaplan A."/>
            <person name="Kroger N."/>
            <person name="Kroth P.G."/>
            <person name="La Roche J."/>
            <person name="Lindquist E."/>
            <person name="Lommer M."/>
            <person name="Martin-Jezequel V."/>
            <person name="Lopez P.J."/>
            <person name="Lucas S."/>
            <person name="Mangogna M."/>
            <person name="McGinnis K."/>
            <person name="Medlin L.K."/>
            <person name="Montsant A."/>
            <person name="Oudot-Le Secq M.P."/>
            <person name="Napoli C."/>
            <person name="Obornik M."/>
            <person name="Parker M.S."/>
            <person name="Petit J.L."/>
            <person name="Porcel B.M."/>
            <person name="Poulsen N."/>
            <person name="Robison M."/>
            <person name="Rychlewski L."/>
            <person name="Rynearson T.A."/>
            <person name="Schmutz J."/>
            <person name="Shapiro H."/>
            <person name="Siaut M."/>
            <person name="Stanley M."/>
            <person name="Sussman M.R."/>
            <person name="Taylor A.R."/>
            <person name="Vardi A."/>
            <person name="von Dassow P."/>
            <person name="Vyverman W."/>
            <person name="Willis A."/>
            <person name="Wyrwicz L.S."/>
            <person name="Rokhsar D.S."/>
            <person name="Weissenbach J."/>
            <person name="Armbrust E.V."/>
            <person name="Green B.R."/>
            <person name="Van de Peer Y."/>
            <person name="Grigoriev I.V."/>
        </authorList>
    </citation>
    <scope>NUCLEOTIDE SEQUENCE [LARGE SCALE GENOMIC DNA]</scope>
    <source>
        <strain evidence="8 9">CCMP1335</strain>
    </source>
</reference>
<feature type="region of interest" description="Disordered" evidence="6">
    <location>
        <begin position="374"/>
        <end position="395"/>
    </location>
</feature>
<dbReference type="GeneID" id="7451805"/>
<protein>
    <recommendedName>
        <fullName evidence="7">Zn(2)-C6 fungal-type domain-containing protein</fullName>
    </recommendedName>
</protein>
<dbReference type="GO" id="GO:0000976">
    <property type="term" value="F:transcription cis-regulatory region binding"/>
    <property type="evidence" value="ECO:0000318"/>
    <property type="project" value="GO_Central"/>
</dbReference>
<dbReference type="GO" id="GO:0005634">
    <property type="term" value="C:nucleus"/>
    <property type="evidence" value="ECO:0000318"/>
    <property type="project" value="GO_Central"/>
</dbReference>
<dbReference type="GO" id="GO:0008270">
    <property type="term" value="F:zinc ion binding"/>
    <property type="evidence" value="ECO:0007669"/>
    <property type="project" value="InterPro"/>
</dbReference>
<dbReference type="InterPro" id="IPR036864">
    <property type="entry name" value="Zn2-C6_fun-type_DNA-bd_sf"/>
</dbReference>
<organism evidence="8 9">
    <name type="scientific">Thalassiosira pseudonana</name>
    <name type="common">Marine diatom</name>
    <name type="synonym">Cyclotella nana</name>
    <dbReference type="NCBI Taxonomy" id="35128"/>
    <lineage>
        <taxon>Eukaryota</taxon>
        <taxon>Sar</taxon>
        <taxon>Stramenopiles</taxon>
        <taxon>Ochrophyta</taxon>
        <taxon>Bacillariophyta</taxon>
        <taxon>Coscinodiscophyceae</taxon>
        <taxon>Thalassiosirophycidae</taxon>
        <taxon>Thalassiosirales</taxon>
        <taxon>Thalassiosiraceae</taxon>
        <taxon>Thalassiosira</taxon>
    </lineage>
</organism>
<dbReference type="PaxDb" id="35128-Thaps11296"/>
<feature type="region of interest" description="Disordered" evidence="6">
    <location>
        <begin position="291"/>
        <end position="314"/>
    </location>
</feature>
<dbReference type="InterPro" id="IPR001138">
    <property type="entry name" value="Zn2Cys6_DnaBD"/>
</dbReference>
<evidence type="ECO:0000256" key="1">
    <source>
        <dbReference type="ARBA" id="ARBA00004123"/>
    </source>
</evidence>
<evidence type="ECO:0000256" key="3">
    <source>
        <dbReference type="ARBA" id="ARBA00023125"/>
    </source>
</evidence>
<dbReference type="SUPFAM" id="SSF57701">
    <property type="entry name" value="Zn2/Cys6 DNA-binding domain"/>
    <property type="match status" value="1"/>
</dbReference>
<gene>
    <name evidence="8" type="ORF">THAPSDRAFT_11296</name>
</gene>
<dbReference type="PANTHER" id="PTHR31845">
    <property type="entry name" value="FINGER DOMAIN PROTEIN, PUTATIVE-RELATED"/>
    <property type="match status" value="1"/>
</dbReference>
<dbReference type="KEGG" id="tps:THAPSDRAFT_11296"/>
<dbReference type="OMA" id="IREWISM"/>
<feature type="compositionally biased region" description="Acidic residues" evidence="6">
    <location>
        <begin position="640"/>
        <end position="649"/>
    </location>
</feature>